<sequence length="60" mass="6624">MGAIVASFTFIAPPSFAQESLPGAGFKQIVKICKDSGKMVEICEWVDYESYCDPSIQEPY</sequence>
<dbReference type="Proteomes" id="UP000016843">
    <property type="component" value="Unassembled WGS sequence"/>
</dbReference>
<organism evidence="1 2">
    <name type="scientific">Rhodonellum psychrophilum GCM71 = DSM 17998</name>
    <dbReference type="NCBI Taxonomy" id="1123057"/>
    <lineage>
        <taxon>Bacteria</taxon>
        <taxon>Pseudomonadati</taxon>
        <taxon>Bacteroidota</taxon>
        <taxon>Cytophagia</taxon>
        <taxon>Cytophagales</taxon>
        <taxon>Cytophagaceae</taxon>
        <taxon>Rhodonellum</taxon>
    </lineage>
</organism>
<protein>
    <submittedName>
        <fullName evidence="1">Uncharacterized protein</fullName>
    </submittedName>
</protein>
<name>U5C9P2_9BACT</name>
<keyword evidence="2" id="KW-1185">Reference proteome</keyword>
<reference evidence="1 2" key="1">
    <citation type="journal article" date="2013" name="Genome Announc.">
        <title>Draft Genome Sequence of the Psychrophilic and Alkaliphilic Rhodonellum psychrophilum Strain GCM71T.</title>
        <authorList>
            <person name="Hauptmann A.L."/>
            <person name="Glaring M.A."/>
            <person name="Hallin P.F."/>
            <person name="Prieme A."/>
            <person name="Stougaard P."/>
        </authorList>
    </citation>
    <scope>NUCLEOTIDE SEQUENCE [LARGE SCALE GENOMIC DNA]</scope>
    <source>
        <strain evidence="1 2">GCM71</strain>
    </source>
</reference>
<dbReference type="AlphaFoldDB" id="U5C9P2"/>
<proteinExistence type="predicted"/>
<evidence type="ECO:0000313" key="1">
    <source>
        <dbReference type="EMBL" id="ERM84892.1"/>
    </source>
</evidence>
<dbReference type="EMBL" id="AWXR01000001">
    <property type="protein sequence ID" value="ERM84892.1"/>
    <property type="molecule type" value="Genomic_DNA"/>
</dbReference>
<accession>U5C9P2</accession>
<gene>
    <name evidence="1" type="ORF">P872_22795</name>
</gene>
<comment type="caution">
    <text evidence="1">The sequence shown here is derived from an EMBL/GenBank/DDBJ whole genome shotgun (WGS) entry which is preliminary data.</text>
</comment>
<evidence type="ECO:0000313" key="2">
    <source>
        <dbReference type="Proteomes" id="UP000016843"/>
    </source>
</evidence>